<protein>
    <recommendedName>
        <fullName evidence="1">non-specific serine/threonine protein kinase</fullName>
        <ecNumber evidence="1">2.7.11.1</ecNumber>
    </recommendedName>
</protein>
<evidence type="ECO:0000256" key="4">
    <source>
        <dbReference type="ARBA" id="ARBA00022777"/>
    </source>
</evidence>
<evidence type="ECO:0000256" key="3">
    <source>
        <dbReference type="ARBA" id="ARBA00022741"/>
    </source>
</evidence>
<evidence type="ECO:0000313" key="10">
    <source>
        <dbReference type="EMBL" id="QBH81210.1"/>
    </source>
</evidence>
<dbReference type="GO" id="GO:0004674">
    <property type="term" value="F:protein serine/threonine kinase activity"/>
    <property type="evidence" value="ECO:0007669"/>
    <property type="project" value="UniProtKB-EC"/>
</dbReference>
<dbReference type="InterPro" id="IPR011009">
    <property type="entry name" value="Kinase-like_dom_sf"/>
</dbReference>
<evidence type="ECO:0000256" key="2">
    <source>
        <dbReference type="ARBA" id="ARBA00022679"/>
    </source>
</evidence>
<evidence type="ECO:0000256" key="6">
    <source>
        <dbReference type="ARBA" id="ARBA00047899"/>
    </source>
</evidence>
<feature type="compositionally biased region" description="Pro residues" evidence="8">
    <location>
        <begin position="132"/>
        <end position="142"/>
    </location>
</feature>
<dbReference type="EC" id="2.7.11.1" evidence="1"/>
<dbReference type="SUPFAM" id="SSF56112">
    <property type="entry name" value="Protein kinase-like (PK-like)"/>
    <property type="match status" value="1"/>
</dbReference>
<feature type="region of interest" description="Disordered" evidence="8">
    <location>
        <begin position="12"/>
        <end position="63"/>
    </location>
</feature>
<evidence type="ECO:0000256" key="8">
    <source>
        <dbReference type="SAM" id="MobiDB-lite"/>
    </source>
</evidence>
<evidence type="ECO:0000256" key="1">
    <source>
        <dbReference type="ARBA" id="ARBA00012513"/>
    </source>
</evidence>
<dbReference type="PROSITE" id="PS50011">
    <property type="entry name" value="PROTEIN_KINASE_DOM"/>
    <property type="match status" value="1"/>
</dbReference>
<dbReference type="SMART" id="SM00220">
    <property type="entry name" value="S_TKc"/>
    <property type="match status" value="1"/>
</dbReference>
<accession>A0A481TIH2</accession>
<dbReference type="InterPro" id="IPR050660">
    <property type="entry name" value="NEK_Ser/Thr_kinase"/>
</dbReference>
<dbReference type="GO" id="GO:0005524">
    <property type="term" value="F:ATP binding"/>
    <property type="evidence" value="ECO:0007669"/>
    <property type="project" value="UniProtKB-KW"/>
</dbReference>
<keyword evidence="5" id="KW-0067">ATP-binding</keyword>
<dbReference type="Pfam" id="PF00069">
    <property type="entry name" value="Pkinase"/>
    <property type="match status" value="1"/>
</dbReference>
<evidence type="ECO:0000256" key="5">
    <source>
        <dbReference type="ARBA" id="ARBA00022840"/>
    </source>
</evidence>
<comment type="catalytic activity">
    <reaction evidence="6">
        <text>L-threonyl-[protein] + ATP = O-phospho-L-threonyl-[protein] + ADP + H(+)</text>
        <dbReference type="Rhea" id="RHEA:46608"/>
        <dbReference type="Rhea" id="RHEA-COMP:11060"/>
        <dbReference type="Rhea" id="RHEA-COMP:11605"/>
        <dbReference type="ChEBI" id="CHEBI:15378"/>
        <dbReference type="ChEBI" id="CHEBI:30013"/>
        <dbReference type="ChEBI" id="CHEBI:30616"/>
        <dbReference type="ChEBI" id="CHEBI:61977"/>
        <dbReference type="ChEBI" id="CHEBI:456216"/>
        <dbReference type="EC" id="2.7.11.1"/>
    </reaction>
</comment>
<organism evidence="10">
    <name type="scientific">Human herpesvirus 2</name>
    <name type="common">HHV-2</name>
    <name type="synonym">Human herpes simplex virus 2</name>
    <dbReference type="NCBI Taxonomy" id="10310"/>
    <lineage>
        <taxon>Viruses</taxon>
        <taxon>Duplodnaviria</taxon>
        <taxon>Heunggongvirae</taxon>
        <taxon>Peploviricota</taxon>
        <taxon>Herviviricetes</taxon>
        <taxon>Herpesvirales</taxon>
        <taxon>Orthoherpesviridae</taxon>
        <taxon>Alphaherpesvirinae</taxon>
        <taxon>Simplexvirus</taxon>
        <taxon>Simplexvirus humanalpha2</taxon>
    </lineage>
</organism>
<dbReference type="CDD" id="cd00180">
    <property type="entry name" value="PKc"/>
    <property type="match status" value="1"/>
</dbReference>
<dbReference type="PROSITE" id="PS00108">
    <property type="entry name" value="PROTEIN_KINASE_ST"/>
    <property type="match status" value="1"/>
</dbReference>
<dbReference type="InterPro" id="IPR000719">
    <property type="entry name" value="Prot_kinase_dom"/>
</dbReference>
<reference evidence="10" key="1">
    <citation type="submission" date="2018-08" db="EMBL/GenBank/DDBJ databases">
        <title>HSV2 whole genome sequences from clinical isolates.</title>
        <authorList>
            <person name="Roychoudhury P."/>
            <person name="Greninger A.L."/>
            <person name="Jerome K.R."/>
            <person name="Johnston C."/>
            <person name="Wald A."/>
            <person name="Xie H."/>
        </authorList>
    </citation>
    <scope>NUCLEOTIDE SEQUENCE</scope>
    <source>
        <strain evidence="10">2004-43128</strain>
    </source>
</reference>
<feature type="compositionally biased region" description="Pro residues" evidence="8">
    <location>
        <begin position="47"/>
        <end position="61"/>
    </location>
</feature>
<sequence length="482" mass="52728">MACRKFCGVYRRPDKRQEASVPPETNTAPAFPASTFYTPAEDAYLAPGPPETIHPSRPPSPGEAARLCQLQEILAQMHSDEDYPIVDAAGAEEEDEADDDAPDDVAYPEDYAEGRFLSMVSAAPLPGASGHPPVPGRAAPPPDVRTCDSGKVGATGFTPEELDTMDREALRAISRGCKPPSTLAKLVTGLGFAIHGALIPGSEGCVFDSSHPNYPHRVIVKAGWYASTSHEARLLRRLNHPAILPLLDLHVVSGVTCLVLPKYHCDLYTYLSKRPSPLGHLQITAVSRQLLSAIDYVHCEGIIHRDIKTENILINTPENICLGDFGAACFVRGCRSSPFHYGIAGTIDTNAPEVLAGDPYTQVIDIWSAGLVIFETAVHTASLFSAPRDPERRPCDNQIARIIRQAQVHVDEFPTHAESRLTAHYRSRAAGNNRPAWTRPAWTRYYKIHTDVEYLICKALTFDAALRPSAAELLRLPLFHPK</sequence>
<feature type="region of interest" description="Disordered" evidence="8">
    <location>
        <begin position="123"/>
        <end position="142"/>
    </location>
</feature>
<feature type="domain" description="Protein kinase" evidence="9">
    <location>
        <begin position="192"/>
        <end position="479"/>
    </location>
</feature>
<dbReference type="PANTHER" id="PTHR43671:SF103">
    <property type="entry name" value="KINASE, PUTATIVE-RELATED"/>
    <property type="match status" value="1"/>
</dbReference>
<dbReference type="InterPro" id="IPR008271">
    <property type="entry name" value="Ser/Thr_kinase_AS"/>
</dbReference>
<keyword evidence="4" id="KW-0418">Kinase</keyword>
<organismHost>
    <name type="scientific">Homo sapiens</name>
    <name type="common">Human</name>
    <dbReference type="NCBI Taxonomy" id="9606"/>
</organismHost>
<evidence type="ECO:0000256" key="7">
    <source>
        <dbReference type="ARBA" id="ARBA00048679"/>
    </source>
</evidence>
<comment type="catalytic activity">
    <reaction evidence="7">
        <text>L-seryl-[protein] + ATP = O-phospho-L-seryl-[protein] + ADP + H(+)</text>
        <dbReference type="Rhea" id="RHEA:17989"/>
        <dbReference type="Rhea" id="RHEA-COMP:9863"/>
        <dbReference type="Rhea" id="RHEA-COMP:11604"/>
        <dbReference type="ChEBI" id="CHEBI:15378"/>
        <dbReference type="ChEBI" id="CHEBI:29999"/>
        <dbReference type="ChEBI" id="CHEBI:30616"/>
        <dbReference type="ChEBI" id="CHEBI:83421"/>
        <dbReference type="ChEBI" id="CHEBI:456216"/>
        <dbReference type="EC" id="2.7.11.1"/>
    </reaction>
</comment>
<evidence type="ECO:0000259" key="9">
    <source>
        <dbReference type="PROSITE" id="PS50011"/>
    </source>
</evidence>
<keyword evidence="2" id="KW-0808">Transferase</keyword>
<dbReference type="EMBL" id="MH790615">
    <property type="protein sequence ID" value="QBH81210.1"/>
    <property type="molecule type" value="Genomic_DNA"/>
</dbReference>
<dbReference type="PANTHER" id="PTHR43671">
    <property type="entry name" value="SERINE/THREONINE-PROTEIN KINASE NEK"/>
    <property type="match status" value="1"/>
</dbReference>
<keyword evidence="3" id="KW-0547">Nucleotide-binding</keyword>
<proteinExistence type="predicted"/>
<name>A0A481TIH2_HHV2</name>
<dbReference type="Gene3D" id="1.10.510.10">
    <property type="entry name" value="Transferase(Phosphotransferase) domain 1"/>
    <property type="match status" value="1"/>
</dbReference>